<evidence type="ECO:0000313" key="2">
    <source>
        <dbReference type="Proteomes" id="UP000247099"/>
    </source>
</evidence>
<reference evidence="1 2" key="1">
    <citation type="submission" date="2018-05" db="EMBL/GenBank/DDBJ databases">
        <title>Coraliomargarita sinensis sp. nov., isolated from a marine solar saltern.</title>
        <authorList>
            <person name="Zhou L.Y."/>
        </authorList>
    </citation>
    <scope>NUCLEOTIDE SEQUENCE [LARGE SCALE GENOMIC DNA]</scope>
    <source>
        <strain evidence="1 2">WN38</strain>
    </source>
</reference>
<comment type="caution">
    <text evidence="1">The sequence shown here is derived from an EMBL/GenBank/DDBJ whole genome shotgun (WGS) entry which is preliminary data.</text>
</comment>
<protein>
    <submittedName>
        <fullName evidence="1">Uncharacterized protein</fullName>
    </submittedName>
</protein>
<dbReference type="Proteomes" id="UP000247099">
    <property type="component" value="Unassembled WGS sequence"/>
</dbReference>
<sequence length="88" mass="10605">MDEEAIRKWYFDYEYPDKREIKGRDLITAVESVTTRRRYETVIFVWMRGERDAKEGFSGVYAKGFRGIHEQLDDDPKPSEIYFVPTFR</sequence>
<dbReference type="OrthoDB" id="9795554at2"/>
<accession>A0A317ZL74</accession>
<dbReference type="InParanoid" id="A0A317ZL74"/>
<dbReference type="EMBL" id="QHJQ01000003">
    <property type="protein sequence ID" value="PXA04698.1"/>
    <property type="molecule type" value="Genomic_DNA"/>
</dbReference>
<name>A0A317ZL74_9BACT</name>
<organism evidence="1 2">
    <name type="scientific">Coraliomargarita sinensis</name>
    <dbReference type="NCBI Taxonomy" id="2174842"/>
    <lineage>
        <taxon>Bacteria</taxon>
        <taxon>Pseudomonadati</taxon>
        <taxon>Verrucomicrobiota</taxon>
        <taxon>Opitutia</taxon>
        <taxon>Puniceicoccales</taxon>
        <taxon>Coraliomargaritaceae</taxon>
        <taxon>Coraliomargarita</taxon>
    </lineage>
</organism>
<proteinExistence type="predicted"/>
<evidence type="ECO:0000313" key="1">
    <source>
        <dbReference type="EMBL" id="PXA04698.1"/>
    </source>
</evidence>
<dbReference type="RefSeq" id="WP_110130504.1">
    <property type="nucleotide sequence ID" value="NZ_QHJQ01000003.1"/>
</dbReference>
<dbReference type="AlphaFoldDB" id="A0A317ZL74"/>
<keyword evidence="2" id="KW-1185">Reference proteome</keyword>
<gene>
    <name evidence="1" type="ORF">DDZ13_05875</name>
</gene>